<protein>
    <recommendedName>
        <fullName evidence="1">Cyclic-phosphate processing Receiver domain-containing protein</fullName>
    </recommendedName>
</protein>
<organism evidence="2 3">
    <name type="scientific">Mycolicibacter acidiphilus</name>
    <dbReference type="NCBI Taxonomy" id="2835306"/>
    <lineage>
        <taxon>Bacteria</taxon>
        <taxon>Bacillati</taxon>
        <taxon>Actinomycetota</taxon>
        <taxon>Actinomycetes</taxon>
        <taxon>Mycobacteriales</taxon>
        <taxon>Mycobacteriaceae</taxon>
        <taxon>Mycolicibacter</taxon>
    </lineage>
</organism>
<sequence length="106" mass="11419">MKLFVDDLRDPPDGSWTVARTSSAALEILRSGIPVIELSLDHDLGGEDTTRPIVLHLAEHGGWPKIVRVHTANPVGAEWLTGMINRYGPGGDTVIRSTGEVSLPDP</sequence>
<dbReference type="EMBL" id="JAHCLR010000003">
    <property type="protein sequence ID" value="MBS9532361.1"/>
    <property type="molecule type" value="Genomic_DNA"/>
</dbReference>
<proteinExistence type="predicted"/>
<dbReference type="Pfam" id="PF20274">
    <property type="entry name" value="cREC_REC"/>
    <property type="match status" value="1"/>
</dbReference>
<evidence type="ECO:0000259" key="1">
    <source>
        <dbReference type="Pfam" id="PF20274"/>
    </source>
</evidence>
<accession>A0ABS5RDK3</accession>
<reference evidence="2 3" key="1">
    <citation type="submission" date="2021-05" db="EMBL/GenBank/DDBJ databases">
        <title>Mycobacterium acidophilum sp. nov., an extremely acid-tolerant member of the genus Mycobacterium.</title>
        <authorList>
            <person name="Xia J."/>
        </authorList>
    </citation>
    <scope>NUCLEOTIDE SEQUENCE [LARGE SCALE GENOMIC DNA]</scope>
    <source>
        <strain evidence="2 3">M1</strain>
    </source>
</reference>
<evidence type="ECO:0000313" key="2">
    <source>
        <dbReference type="EMBL" id="MBS9532361.1"/>
    </source>
</evidence>
<feature type="domain" description="Cyclic-phosphate processing Receiver" evidence="1">
    <location>
        <begin position="1"/>
        <end position="85"/>
    </location>
</feature>
<dbReference type="InterPro" id="IPR046909">
    <property type="entry name" value="cREC_REC"/>
</dbReference>
<comment type="caution">
    <text evidence="2">The sequence shown here is derived from an EMBL/GenBank/DDBJ whole genome shotgun (WGS) entry which is preliminary data.</text>
</comment>
<keyword evidence="3" id="KW-1185">Reference proteome</keyword>
<gene>
    <name evidence="2" type="ORF">KIH27_02020</name>
</gene>
<evidence type="ECO:0000313" key="3">
    <source>
        <dbReference type="Proteomes" id="UP001519535"/>
    </source>
</evidence>
<name>A0ABS5RDK3_9MYCO</name>
<dbReference type="Proteomes" id="UP001519535">
    <property type="component" value="Unassembled WGS sequence"/>
</dbReference>